<evidence type="ECO:0000256" key="2">
    <source>
        <dbReference type="ARBA" id="ARBA00023125"/>
    </source>
</evidence>
<evidence type="ECO:0000313" key="5">
    <source>
        <dbReference type="EMBL" id="PWL55219.1"/>
    </source>
</evidence>
<reference evidence="5 6" key="1">
    <citation type="submission" date="2018-03" db="EMBL/GenBank/DDBJ databases">
        <title>The uncultured portion of the human microbiome is neutrally assembled.</title>
        <authorList>
            <person name="Jeraldo P."/>
            <person name="Boardman L."/>
            <person name="White B.A."/>
            <person name="Nelson H."/>
            <person name="Goldenfeld N."/>
            <person name="Chia N."/>
        </authorList>
    </citation>
    <scope>NUCLEOTIDE SEQUENCE [LARGE SCALE GENOMIC DNA]</scope>
    <source>
        <strain evidence="5">CIM:MAG 903</strain>
    </source>
</reference>
<gene>
    <name evidence="5" type="ORF">DBY38_02260</name>
</gene>
<dbReference type="InterPro" id="IPR010998">
    <property type="entry name" value="Integrase_recombinase_N"/>
</dbReference>
<name>A0A316MDB6_9CLOT</name>
<dbReference type="AlphaFoldDB" id="A0A316MDB6"/>
<dbReference type="Proteomes" id="UP000246114">
    <property type="component" value="Unassembled WGS sequence"/>
</dbReference>
<proteinExistence type="inferred from homology"/>
<feature type="domain" description="Core-binding (CB)" evidence="4">
    <location>
        <begin position="12"/>
        <end position="79"/>
    </location>
</feature>
<dbReference type="GO" id="GO:0015074">
    <property type="term" value="P:DNA integration"/>
    <property type="evidence" value="ECO:0007669"/>
    <property type="project" value="InterPro"/>
</dbReference>
<dbReference type="EMBL" id="QAMZ01000010">
    <property type="protein sequence ID" value="PWL55219.1"/>
    <property type="molecule type" value="Genomic_DNA"/>
</dbReference>
<comment type="caution">
    <text evidence="5">The sequence shown here is derived from an EMBL/GenBank/DDBJ whole genome shotgun (WGS) entry which is preliminary data.</text>
</comment>
<dbReference type="PROSITE" id="PS51900">
    <property type="entry name" value="CB"/>
    <property type="match status" value="1"/>
</dbReference>
<evidence type="ECO:0000256" key="1">
    <source>
        <dbReference type="ARBA" id="ARBA00008857"/>
    </source>
</evidence>
<dbReference type="SUPFAM" id="SSF56349">
    <property type="entry name" value="DNA breaking-rejoining enzymes"/>
    <property type="match status" value="1"/>
</dbReference>
<evidence type="ECO:0000313" key="6">
    <source>
        <dbReference type="Proteomes" id="UP000246114"/>
    </source>
</evidence>
<dbReference type="InterPro" id="IPR004107">
    <property type="entry name" value="Integrase_SAM-like_N"/>
</dbReference>
<dbReference type="GO" id="GO:0003677">
    <property type="term" value="F:DNA binding"/>
    <property type="evidence" value="ECO:0007669"/>
    <property type="project" value="UniProtKB-UniRule"/>
</dbReference>
<dbReference type="Gene3D" id="1.10.150.130">
    <property type="match status" value="1"/>
</dbReference>
<organism evidence="5 6">
    <name type="scientific">Clostridium cadaveris</name>
    <dbReference type="NCBI Taxonomy" id="1529"/>
    <lineage>
        <taxon>Bacteria</taxon>
        <taxon>Bacillati</taxon>
        <taxon>Bacillota</taxon>
        <taxon>Clostridia</taxon>
        <taxon>Eubacteriales</taxon>
        <taxon>Clostridiaceae</taxon>
        <taxon>Clostridium</taxon>
    </lineage>
</organism>
<evidence type="ECO:0000256" key="3">
    <source>
        <dbReference type="PROSITE-ProRule" id="PRU01248"/>
    </source>
</evidence>
<protein>
    <recommendedName>
        <fullName evidence="4">Core-binding (CB) domain-containing protein</fullName>
    </recommendedName>
</protein>
<dbReference type="Pfam" id="PF14659">
    <property type="entry name" value="Phage_int_SAM_3"/>
    <property type="match status" value="1"/>
</dbReference>
<dbReference type="InterPro" id="IPR011010">
    <property type="entry name" value="DNA_brk_join_enz"/>
</dbReference>
<evidence type="ECO:0000259" key="4">
    <source>
        <dbReference type="PROSITE" id="PS51900"/>
    </source>
</evidence>
<dbReference type="InterPro" id="IPR044068">
    <property type="entry name" value="CB"/>
</dbReference>
<comment type="similarity">
    <text evidence="1">Belongs to the 'phage' integrase family.</text>
</comment>
<accession>A0A316MDB6</accession>
<sequence length="79" mass="9363">MAKIKMTKKSTITFQEGYKEFLTYCKVRNLREATIKHYDDSLKTIYKFIEPNTPLNDITRDTVNNFILNCKENLNIKVI</sequence>
<keyword evidence="2 3" id="KW-0238">DNA-binding</keyword>